<feature type="transmembrane region" description="Helical" evidence="1">
    <location>
        <begin position="805"/>
        <end position="822"/>
    </location>
</feature>
<feature type="transmembrane region" description="Helical" evidence="1">
    <location>
        <begin position="384"/>
        <end position="403"/>
    </location>
</feature>
<gene>
    <name evidence="2" type="ORF">HNR50_001659</name>
</gene>
<evidence type="ECO:0000313" key="2">
    <source>
        <dbReference type="EMBL" id="MBB6480001.1"/>
    </source>
</evidence>
<feature type="transmembrane region" description="Helical" evidence="1">
    <location>
        <begin position="170"/>
        <end position="192"/>
    </location>
</feature>
<proteinExistence type="predicted"/>
<feature type="transmembrane region" description="Helical" evidence="1">
    <location>
        <begin position="140"/>
        <end position="158"/>
    </location>
</feature>
<feature type="transmembrane region" description="Helical" evidence="1">
    <location>
        <begin position="622"/>
        <end position="639"/>
    </location>
</feature>
<feature type="transmembrane region" description="Helical" evidence="1">
    <location>
        <begin position="925"/>
        <end position="945"/>
    </location>
</feature>
<feature type="transmembrane region" description="Helical" evidence="1">
    <location>
        <begin position="852"/>
        <end position="869"/>
    </location>
</feature>
<sequence length="954" mass="106793">MELISLIAVAILIFVVIGQNRKISDLRSDQDHLRHRLKDLIDFVEGHYRENDSGTSTAEEEPVSIDDQVEIPAEPEIAAADEEAAPGRPEDVIVPEPSGIRVLADLLLKNWIGILGTVILVLGFGFLGTYVAINLSEFGRFLLFLCSVALIAGGSYLLEHRFKLLNLALWLRSASGAILLFACIGSSGIPGFKWIDNPIAGLILLMLGVAANIAFGHASGRQVIASVHVFLSLLAISIAPAALLPFLVALAVVLYGLYLTYRKKWDIHFLIIISLFFLYHMIWHFQLGRPGRAALSPGDEAAALFSVTLVFLFSLLAHYRHVYSQKKFELIPFLTHFLNWVFFGNGLFLYRNLIPLKFLLLGAGAFMAYLIARRAKKLEIRWLFVTDALAANLLMILSLTALYPYGVTWFYISLIVLLETVLFLVITVMEKEILLTRIAYFLVPAAGTAAGISAFVLSFESGGHLVAAGTLSAVLLFTTALYALYSRRNAHFSEVDVKMSGSIAVFMPLQAAAVYALAGDWTYSFLTVVLLIPLLAVKDRNRNPSLAIAVKIIAPALVLFTLVSSYDYPGGIAAQILYFIPMTAVLISMAFFSRIIIPWNPGGIRTAAVQAEKASLQRSSSFGLFLLNIFLIAQCLFFFQERSDYFIGMLLFVLSIINLESGKAFPAIGIPQKRIAFIELILFLIVHFTVNRELKMYLLLDIQTVVLILYWVIRSAGDLTRENVFFRFIFRHILELLYLVAIALTAMEVEAQWHPVIWIALAVLSLFFSWTRRPDLSRIRLYSVFLSWAASFQLCFILGFDRGGWLSGAIVIALNTLYLVLFGHKARLDEFAEEGNFIILSRLAHNIHKNRNLWLFYPFFAAVALYIFFRFNRNIITLMFVLESLLIFLLSLKLRENTFRFISMAGIAGSLIRLVFFDLTNSATVLRALVFIGMGVVMVIMNALYSHVRAKGER</sequence>
<feature type="transmembrane region" description="Helical" evidence="1">
    <location>
        <begin position="230"/>
        <end position="258"/>
    </location>
</feature>
<feature type="transmembrane region" description="Helical" evidence="1">
    <location>
        <begin position="782"/>
        <end position="799"/>
    </location>
</feature>
<feature type="transmembrane region" description="Helical" evidence="1">
    <location>
        <begin position="753"/>
        <end position="770"/>
    </location>
</feature>
<keyword evidence="1" id="KW-1133">Transmembrane helix</keyword>
<feature type="transmembrane region" description="Helical" evidence="1">
    <location>
        <begin position="645"/>
        <end position="662"/>
    </location>
</feature>
<feature type="transmembrane region" description="Helical" evidence="1">
    <location>
        <begin position="302"/>
        <end position="319"/>
    </location>
</feature>
<feature type="transmembrane region" description="Helical" evidence="1">
    <location>
        <begin position="438"/>
        <end position="459"/>
    </location>
</feature>
<reference evidence="2 3" key="1">
    <citation type="submission" date="2020-08" db="EMBL/GenBank/DDBJ databases">
        <title>Genomic Encyclopedia of Type Strains, Phase IV (KMG-IV): sequencing the most valuable type-strain genomes for metagenomic binning, comparative biology and taxonomic classification.</title>
        <authorList>
            <person name="Goeker M."/>
        </authorList>
    </citation>
    <scope>NUCLEOTIDE SEQUENCE [LARGE SCALE GENOMIC DNA]</scope>
    <source>
        <strain evidence="2 3">DSM 2461</strain>
    </source>
</reference>
<feature type="transmembrane region" description="Helical" evidence="1">
    <location>
        <begin position="674"/>
        <end position="690"/>
    </location>
</feature>
<feature type="transmembrane region" description="Helical" evidence="1">
    <location>
        <begin position="111"/>
        <end position="133"/>
    </location>
</feature>
<feature type="transmembrane region" description="Helical" evidence="1">
    <location>
        <begin position="521"/>
        <end position="537"/>
    </location>
</feature>
<comment type="caution">
    <text evidence="2">The sequence shown here is derived from an EMBL/GenBank/DDBJ whole genome shotgun (WGS) entry which is preliminary data.</text>
</comment>
<feature type="transmembrane region" description="Helical" evidence="1">
    <location>
        <begin position="546"/>
        <end position="566"/>
    </location>
</feature>
<feature type="transmembrane region" description="Helical" evidence="1">
    <location>
        <begin position="331"/>
        <end position="350"/>
    </location>
</feature>
<keyword evidence="1" id="KW-0812">Transmembrane</keyword>
<feature type="transmembrane region" description="Helical" evidence="1">
    <location>
        <begin position="465"/>
        <end position="485"/>
    </location>
</feature>
<feature type="transmembrane region" description="Helical" evidence="1">
    <location>
        <begin position="899"/>
        <end position="919"/>
    </location>
</feature>
<dbReference type="Proteomes" id="UP000587760">
    <property type="component" value="Unassembled WGS sequence"/>
</dbReference>
<evidence type="ECO:0000256" key="1">
    <source>
        <dbReference type="SAM" id="Phobius"/>
    </source>
</evidence>
<feature type="transmembrane region" description="Helical" evidence="1">
    <location>
        <begin position="356"/>
        <end position="372"/>
    </location>
</feature>
<feature type="transmembrane region" description="Helical" evidence="1">
    <location>
        <begin position="409"/>
        <end position="426"/>
    </location>
</feature>
<evidence type="ECO:0000313" key="3">
    <source>
        <dbReference type="Proteomes" id="UP000587760"/>
    </source>
</evidence>
<evidence type="ECO:0008006" key="4">
    <source>
        <dbReference type="Google" id="ProtNLM"/>
    </source>
</evidence>
<accession>A0A841R9G4</accession>
<dbReference type="AlphaFoldDB" id="A0A841R9G4"/>
<dbReference type="EMBL" id="JACHGJ010000002">
    <property type="protein sequence ID" value="MBB6480001.1"/>
    <property type="molecule type" value="Genomic_DNA"/>
</dbReference>
<organism evidence="2 3">
    <name type="scientific">Spirochaeta isovalerica</name>
    <dbReference type="NCBI Taxonomy" id="150"/>
    <lineage>
        <taxon>Bacteria</taxon>
        <taxon>Pseudomonadati</taxon>
        <taxon>Spirochaetota</taxon>
        <taxon>Spirochaetia</taxon>
        <taxon>Spirochaetales</taxon>
        <taxon>Spirochaetaceae</taxon>
        <taxon>Spirochaeta</taxon>
    </lineage>
</organism>
<name>A0A841R9G4_9SPIO</name>
<feature type="transmembrane region" description="Helical" evidence="1">
    <location>
        <begin position="572"/>
        <end position="592"/>
    </location>
</feature>
<feature type="transmembrane region" description="Helical" evidence="1">
    <location>
        <begin position="875"/>
        <end position="892"/>
    </location>
</feature>
<feature type="transmembrane region" description="Helical" evidence="1">
    <location>
        <begin position="696"/>
        <end position="713"/>
    </location>
</feature>
<feature type="transmembrane region" description="Helical" evidence="1">
    <location>
        <begin position="199"/>
        <end position="218"/>
    </location>
</feature>
<dbReference type="RefSeq" id="WP_184745741.1">
    <property type="nucleotide sequence ID" value="NZ_JACHGJ010000002.1"/>
</dbReference>
<keyword evidence="3" id="KW-1185">Reference proteome</keyword>
<keyword evidence="1" id="KW-0472">Membrane</keyword>
<protein>
    <recommendedName>
        <fullName evidence="4">Membrane protein (DUF2339)</fullName>
    </recommendedName>
</protein>
<feature type="transmembrane region" description="Helical" evidence="1">
    <location>
        <begin position="265"/>
        <end position="282"/>
    </location>
</feature>
<feature type="transmembrane region" description="Helical" evidence="1">
    <location>
        <begin position="725"/>
        <end position="747"/>
    </location>
</feature>
<feature type="transmembrane region" description="Helical" evidence="1">
    <location>
        <begin position="497"/>
        <end position="515"/>
    </location>
</feature>